<dbReference type="InterPro" id="IPR050313">
    <property type="entry name" value="Carb_Metab_HTH_regulators"/>
</dbReference>
<dbReference type="InterPro" id="IPR036390">
    <property type="entry name" value="WH_DNA-bd_sf"/>
</dbReference>
<dbReference type="STRING" id="399497.BW733_16525"/>
<evidence type="ECO:0000256" key="1">
    <source>
        <dbReference type="ARBA" id="ARBA00023015"/>
    </source>
</evidence>
<keyword evidence="2" id="KW-0804">Transcription</keyword>
<protein>
    <submittedName>
        <fullName evidence="4">Alkaline phosphatase</fullName>
    </submittedName>
</protein>
<dbReference type="PROSITE" id="PS51000">
    <property type="entry name" value="HTH_DEOR_2"/>
    <property type="match status" value="1"/>
</dbReference>
<reference evidence="4 5" key="1">
    <citation type="journal article" date="2008" name="Int. J. Syst. Evol. Microbiol.">
        <title>Tessaracoccus flavescens sp. nov., isolated from marine sediment.</title>
        <authorList>
            <person name="Lee D.W."/>
            <person name="Lee S.D."/>
        </authorList>
    </citation>
    <scope>NUCLEOTIDE SEQUENCE [LARGE SCALE GENOMIC DNA]</scope>
    <source>
        <strain evidence="4 5">SST-39T</strain>
    </source>
</reference>
<keyword evidence="5" id="KW-1185">Reference proteome</keyword>
<dbReference type="InterPro" id="IPR014036">
    <property type="entry name" value="DeoR-like_C"/>
</dbReference>
<dbReference type="InterPro" id="IPR001034">
    <property type="entry name" value="DeoR_HTH"/>
</dbReference>
<gene>
    <name evidence="4" type="ORF">BW733_16525</name>
</gene>
<evidence type="ECO:0000259" key="3">
    <source>
        <dbReference type="PROSITE" id="PS51000"/>
    </source>
</evidence>
<dbReference type="SMART" id="SM01134">
    <property type="entry name" value="DeoRC"/>
    <property type="match status" value="1"/>
</dbReference>
<dbReference type="PANTHER" id="PTHR30363:SF44">
    <property type="entry name" value="AGA OPERON TRANSCRIPTIONAL REPRESSOR-RELATED"/>
    <property type="match status" value="1"/>
</dbReference>
<feature type="domain" description="HTH deoR-type" evidence="3">
    <location>
        <begin position="15"/>
        <end position="70"/>
    </location>
</feature>
<accession>A0A1Q2D174</accession>
<dbReference type="Gene3D" id="1.10.10.10">
    <property type="entry name" value="Winged helix-like DNA-binding domain superfamily/Winged helix DNA-binding domain"/>
    <property type="match status" value="1"/>
</dbReference>
<dbReference type="SUPFAM" id="SSF46785">
    <property type="entry name" value="Winged helix' DNA-binding domain"/>
    <property type="match status" value="1"/>
</dbReference>
<name>A0A1Q2D174_9ACTN</name>
<dbReference type="AlphaFoldDB" id="A0A1Q2D174"/>
<dbReference type="InterPro" id="IPR036388">
    <property type="entry name" value="WH-like_DNA-bd_sf"/>
</dbReference>
<dbReference type="InterPro" id="IPR037171">
    <property type="entry name" value="NagB/RpiA_transferase-like"/>
</dbReference>
<dbReference type="KEGG" id="tfa:BW733_16525"/>
<dbReference type="Pfam" id="PF08220">
    <property type="entry name" value="HTH_DeoR"/>
    <property type="match status" value="1"/>
</dbReference>
<keyword evidence="1" id="KW-0805">Transcription regulation</keyword>
<dbReference type="Proteomes" id="UP000188235">
    <property type="component" value="Chromosome"/>
</dbReference>
<evidence type="ECO:0000313" key="5">
    <source>
        <dbReference type="Proteomes" id="UP000188235"/>
    </source>
</evidence>
<sequence length="266" mass="28795">MKDTSPARPGAPGAQRARHFAIAELVLQHGSVSIDELVEQTGVSLMTVYRDIATLEEAGLLQRHRGKVTALATGLHEASAMFRMEQQQGTKRAMAEVVARHITPRSSLLIDDSTSGVFVIRALRDRTPVTVVTNSLLAAQETAGDPDLNLFVLGGSYQGWANSMLGPTTLSNLADIDGDFCVISASGLAHGRCYHPYEDVVAVKRAMLDAARTKFLMLDHTKMTRRALHAFATLEEFDLVVVDLQTSAEAVEQLQEWGATVEVAAP</sequence>
<evidence type="ECO:0000256" key="2">
    <source>
        <dbReference type="ARBA" id="ARBA00023163"/>
    </source>
</evidence>
<organism evidence="4 5">
    <name type="scientific">Tessaracoccus flavescens</name>
    <dbReference type="NCBI Taxonomy" id="399497"/>
    <lineage>
        <taxon>Bacteria</taxon>
        <taxon>Bacillati</taxon>
        <taxon>Actinomycetota</taxon>
        <taxon>Actinomycetes</taxon>
        <taxon>Propionibacteriales</taxon>
        <taxon>Propionibacteriaceae</taxon>
        <taxon>Tessaracoccus</taxon>
    </lineage>
</organism>
<dbReference type="GO" id="GO:0003700">
    <property type="term" value="F:DNA-binding transcription factor activity"/>
    <property type="evidence" value="ECO:0007669"/>
    <property type="project" value="InterPro"/>
</dbReference>
<evidence type="ECO:0000313" key="4">
    <source>
        <dbReference type="EMBL" id="AQP52189.1"/>
    </source>
</evidence>
<dbReference type="EMBL" id="CP019607">
    <property type="protein sequence ID" value="AQP52189.1"/>
    <property type="molecule type" value="Genomic_DNA"/>
</dbReference>
<dbReference type="PANTHER" id="PTHR30363">
    <property type="entry name" value="HTH-TYPE TRANSCRIPTIONAL REGULATOR SRLR-RELATED"/>
    <property type="match status" value="1"/>
</dbReference>
<dbReference type="SUPFAM" id="SSF100950">
    <property type="entry name" value="NagB/RpiA/CoA transferase-like"/>
    <property type="match status" value="1"/>
</dbReference>
<dbReference type="RefSeq" id="WP_077352193.1">
    <property type="nucleotide sequence ID" value="NZ_CP019607.1"/>
</dbReference>
<dbReference type="SMART" id="SM00420">
    <property type="entry name" value="HTH_DEOR"/>
    <property type="match status" value="1"/>
</dbReference>
<dbReference type="Pfam" id="PF00455">
    <property type="entry name" value="DeoRC"/>
    <property type="match status" value="1"/>
</dbReference>
<dbReference type="OrthoDB" id="7688673at2"/>
<proteinExistence type="predicted"/>